<dbReference type="SUPFAM" id="SSF53756">
    <property type="entry name" value="UDP-Glycosyltransferase/glycogen phosphorylase"/>
    <property type="match status" value="1"/>
</dbReference>
<evidence type="ECO:0000256" key="2">
    <source>
        <dbReference type="ARBA" id="ARBA00006962"/>
    </source>
</evidence>
<name>A0ABV8A4D9_9DEIO</name>
<evidence type="ECO:0000256" key="4">
    <source>
        <dbReference type="ARBA" id="ARBA00022679"/>
    </source>
</evidence>
<comment type="similarity">
    <text evidence="2">Belongs to the glycosyltransferase 28 family.</text>
</comment>
<dbReference type="InterPro" id="IPR007235">
    <property type="entry name" value="Glyco_trans_28_C"/>
</dbReference>
<keyword evidence="3" id="KW-0328">Glycosyltransferase</keyword>
<dbReference type="Pfam" id="PF06925">
    <property type="entry name" value="MGDG_synth"/>
    <property type="match status" value="1"/>
</dbReference>
<dbReference type="InterPro" id="IPR050519">
    <property type="entry name" value="Glycosyltransf_28_UgtP"/>
</dbReference>
<evidence type="ECO:0000259" key="6">
    <source>
        <dbReference type="Pfam" id="PF06925"/>
    </source>
</evidence>
<evidence type="ECO:0000256" key="1">
    <source>
        <dbReference type="ARBA" id="ARBA00004370"/>
    </source>
</evidence>
<dbReference type="Pfam" id="PF04101">
    <property type="entry name" value="Glyco_tran_28_C"/>
    <property type="match status" value="1"/>
</dbReference>
<comment type="caution">
    <text evidence="7">The sequence shown here is derived from an EMBL/GenBank/DDBJ whole genome shotgun (WGS) entry which is preliminary data.</text>
</comment>
<feature type="domain" description="Glycosyl transferase family 28 C-terminal" evidence="5">
    <location>
        <begin position="256"/>
        <end position="347"/>
    </location>
</feature>
<evidence type="ECO:0000313" key="8">
    <source>
        <dbReference type="Proteomes" id="UP001595748"/>
    </source>
</evidence>
<dbReference type="Proteomes" id="UP001595748">
    <property type="component" value="Unassembled WGS sequence"/>
</dbReference>
<organism evidence="7 8">
    <name type="scientific">Deinococcus antarcticus</name>
    <dbReference type="NCBI Taxonomy" id="1298767"/>
    <lineage>
        <taxon>Bacteria</taxon>
        <taxon>Thermotogati</taxon>
        <taxon>Deinococcota</taxon>
        <taxon>Deinococci</taxon>
        <taxon>Deinococcales</taxon>
        <taxon>Deinococcaceae</taxon>
        <taxon>Deinococcus</taxon>
    </lineage>
</organism>
<dbReference type="PANTHER" id="PTHR43025">
    <property type="entry name" value="MONOGALACTOSYLDIACYLGLYCEROL SYNTHASE"/>
    <property type="match status" value="1"/>
</dbReference>
<evidence type="ECO:0000256" key="3">
    <source>
        <dbReference type="ARBA" id="ARBA00022676"/>
    </source>
</evidence>
<dbReference type="PANTHER" id="PTHR43025:SF3">
    <property type="entry name" value="MONOGALACTOSYLDIACYLGLYCEROL SYNTHASE 1, CHLOROPLASTIC"/>
    <property type="match status" value="1"/>
</dbReference>
<protein>
    <submittedName>
        <fullName evidence="7">Glycosyltransferase</fullName>
    </submittedName>
</protein>
<accession>A0ABV8A4D9</accession>
<dbReference type="Gene3D" id="3.40.50.2000">
    <property type="entry name" value="Glycogen Phosphorylase B"/>
    <property type="match status" value="1"/>
</dbReference>
<dbReference type="InterPro" id="IPR009695">
    <property type="entry name" value="Diacylglyc_glucosyltr_N"/>
</dbReference>
<keyword evidence="4" id="KW-0808">Transferase</keyword>
<comment type="subcellular location">
    <subcellularLocation>
        <location evidence="1">Membrane</location>
    </subcellularLocation>
</comment>
<sequence length="372" mass="41078">MKPLRTMFFSAAIGSGHHQAQRAVALALKAKGVPIEDQQLEALDYMNALERGMGVDLYTFELKYAPWLYRAFYNSTDRGQVWNHAVEFMFRQGQRRFEPELLTFRPDVVVSSFWAPTAVAGRIREVNKLKFLNALVVTDYRVHLHWARREADLLLVAAEETREQMLKRGIPAERVVVTGIPISPVFRELQQADQAALRDKHGLKPEVPLILLSAGGTGVYRSLRVVLRELGNLGQRVQVVVPGSRAGAGIEQLGGATLHHLDFTPDFPELLAASDLVVGKAGGLTVAEATALGVPMVVFDPIPGQEEHNADFLARHGAGLYVRNLRDLRRAVRRALNADDHAELSRAALALGRVDAADRVANAILKTLEVRA</sequence>
<feature type="domain" description="Diacylglycerol glucosyltransferase N-terminal" evidence="6">
    <location>
        <begin position="17"/>
        <end position="182"/>
    </location>
</feature>
<gene>
    <name evidence="7" type="ORF">ACFOPQ_07295</name>
</gene>
<keyword evidence="8" id="KW-1185">Reference proteome</keyword>
<evidence type="ECO:0000259" key="5">
    <source>
        <dbReference type="Pfam" id="PF04101"/>
    </source>
</evidence>
<proteinExistence type="inferred from homology"/>
<evidence type="ECO:0000313" key="7">
    <source>
        <dbReference type="EMBL" id="MFC3860568.1"/>
    </source>
</evidence>
<reference evidence="8" key="1">
    <citation type="journal article" date="2019" name="Int. J. Syst. Evol. Microbiol.">
        <title>The Global Catalogue of Microorganisms (GCM) 10K type strain sequencing project: providing services to taxonomists for standard genome sequencing and annotation.</title>
        <authorList>
            <consortium name="The Broad Institute Genomics Platform"/>
            <consortium name="The Broad Institute Genome Sequencing Center for Infectious Disease"/>
            <person name="Wu L."/>
            <person name="Ma J."/>
        </authorList>
    </citation>
    <scope>NUCLEOTIDE SEQUENCE [LARGE SCALE GENOMIC DNA]</scope>
    <source>
        <strain evidence="8">CCTCC AB 2013263</strain>
    </source>
</reference>
<dbReference type="EMBL" id="JBHRZF010000080">
    <property type="protein sequence ID" value="MFC3860568.1"/>
    <property type="molecule type" value="Genomic_DNA"/>
</dbReference>